<evidence type="ECO:0000313" key="1">
    <source>
        <dbReference type="Ensembl" id="ENSOSIP00000025655.1"/>
    </source>
</evidence>
<evidence type="ECO:0000313" key="2">
    <source>
        <dbReference type="Proteomes" id="UP000694383"/>
    </source>
</evidence>
<evidence type="ECO:0008006" key="3">
    <source>
        <dbReference type="Google" id="ProtNLM"/>
    </source>
</evidence>
<accession>A0A8C7YFA8</accession>
<dbReference type="Ensembl" id="ENSOSIT00000027054.1">
    <property type="protein sequence ID" value="ENSOSIP00000025655.1"/>
    <property type="gene ID" value="ENSOSIG00000013449.1"/>
</dbReference>
<sequence>MKYIIGIGGVTNGGKTTLTNKLIKTLPNCCVVHQDDFFKVCFVKFLLSPLCLVVAGQFSLICALG</sequence>
<dbReference type="GeneTree" id="ENSGT00940000177702"/>
<reference evidence="1" key="2">
    <citation type="submission" date="2025-09" db="UniProtKB">
        <authorList>
            <consortium name="Ensembl"/>
        </authorList>
    </citation>
    <scope>IDENTIFICATION</scope>
</reference>
<keyword evidence="2" id="KW-1185">Reference proteome</keyword>
<dbReference type="Gene3D" id="3.40.50.300">
    <property type="entry name" value="P-loop containing nucleotide triphosphate hydrolases"/>
    <property type="match status" value="1"/>
</dbReference>
<dbReference type="AlphaFoldDB" id="A0A8C7YFA8"/>
<organism evidence="1 2">
    <name type="scientific">Oryzias sinensis</name>
    <name type="common">Chinese medaka</name>
    <dbReference type="NCBI Taxonomy" id="183150"/>
    <lineage>
        <taxon>Eukaryota</taxon>
        <taxon>Metazoa</taxon>
        <taxon>Chordata</taxon>
        <taxon>Craniata</taxon>
        <taxon>Vertebrata</taxon>
        <taxon>Euteleostomi</taxon>
        <taxon>Actinopterygii</taxon>
        <taxon>Neopterygii</taxon>
        <taxon>Teleostei</taxon>
        <taxon>Neoteleostei</taxon>
        <taxon>Acanthomorphata</taxon>
        <taxon>Ovalentaria</taxon>
        <taxon>Atherinomorphae</taxon>
        <taxon>Beloniformes</taxon>
        <taxon>Adrianichthyidae</taxon>
        <taxon>Oryziinae</taxon>
        <taxon>Oryzias</taxon>
    </lineage>
</organism>
<name>A0A8C7YFA8_9TELE</name>
<protein>
    <recommendedName>
        <fullName evidence="3">Muscle-specific beta 1 integrin binding protein 2</fullName>
    </recommendedName>
</protein>
<dbReference type="InterPro" id="IPR027417">
    <property type="entry name" value="P-loop_NTPase"/>
</dbReference>
<proteinExistence type="predicted"/>
<dbReference type="SUPFAM" id="SSF52540">
    <property type="entry name" value="P-loop containing nucleoside triphosphate hydrolases"/>
    <property type="match status" value="1"/>
</dbReference>
<reference evidence="1" key="1">
    <citation type="submission" date="2025-08" db="UniProtKB">
        <authorList>
            <consortium name="Ensembl"/>
        </authorList>
    </citation>
    <scope>IDENTIFICATION</scope>
</reference>
<dbReference type="Proteomes" id="UP000694383">
    <property type="component" value="Unplaced"/>
</dbReference>